<dbReference type="AlphaFoldDB" id="E4UVN7"/>
<dbReference type="VEuPathDB" id="FungiDB:MGYG_09081"/>
<evidence type="ECO:0000313" key="1">
    <source>
        <dbReference type="EMBL" id="EFR02364.1"/>
    </source>
</evidence>
<proteinExistence type="predicted"/>
<dbReference type="Proteomes" id="UP000002669">
    <property type="component" value="Unassembled WGS sequence"/>
</dbReference>
<dbReference type="EMBL" id="DS989825">
    <property type="protein sequence ID" value="EFR02364.1"/>
    <property type="molecule type" value="Genomic_DNA"/>
</dbReference>
<organism evidence="2">
    <name type="scientific">Arthroderma gypseum (strain ATCC MYA-4604 / CBS 118893)</name>
    <name type="common">Microsporum gypseum</name>
    <dbReference type="NCBI Taxonomy" id="535722"/>
    <lineage>
        <taxon>Eukaryota</taxon>
        <taxon>Fungi</taxon>
        <taxon>Dikarya</taxon>
        <taxon>Ascomycota</taxon>
        <taxon>Pezizomycotina</taxon>
        <taxon>Eurotiomycetes</taxon>
        <taxon>Eurotiomycetidae</taxon>
        <taxon>Onygenales</taxon>
        <taxon>Arthrodermataceae</taxon>
        <taxon>Nannizzia</taxon>
    </lineage>
</organism>
<reference evidence="2" key="1">
    <citation type="journal article" date="2012" name="MBio">
        <title>Comparative genome analysis of Trichophyton rubrum and related dermatophytes reveals candidate genes involved in infection.</title>
        <authorList>
            <person name="Martinez D.A."/>
            <person name="Oliver B.G."/>
            <person name="Graeser Y."/>
            <person name="Goldberg J.M."/>
            <person name="Li W."/>
            <person name="Martinez-Rossi N.M."/>
            <person name="Monod M."/>
            <person name="Shelest E."/>
            <person name="Barton R.C."/>
            <person name="Birch E."/>
            <person name="Brakhage A.A."/>
            <person name="Chen Z."/>
            <person name="Gurr S.J."/>
            <person name="Heiman D."/>
            <person name="Heitman J."/>
            <person name="Kosti I."/>
            <person name="Rossi A."/>
            <person name="Saif S."/>
            <person name="Samalova M."/>
            <person name="Saunders C.W."/>
            <person name="Shea T."/>
            <person name="Summerbell R.C."/>
            <person name="Xu J."/>
            <person name="Young S."/>
            <person name="Zeng Q."/>
            <person name="Birren B.W."/>
            <person name="Cuomo C.A."/>
            <person name="White T.C."/>
        </authorList>
    </citation>
    <scope>NUCLEOTIDE SEQUENCE [LARGE SCALE GENOMIC DNA]</scope>
    <source>
        <strain evidence="2">ATCC MYA-4604 / CBS 118893</strain>
    </source>
</reference>
<gene>
    <name evidence="1" type="ORF">MGYG_09081</name>
</gene>
<keyword evidence="2" id="KW-1185">Reference proteome</keyword>
<dbReference type="HOGENOM" id="CLU_1970012_0_0_1"/>
<dbReference type="GeneID" id="10028051"/>
<dbReference type="RefSeq" id="XP_003172775.1">
    <property type="nucleotide sequence ID" value="XM_003172727.1"/>
</dbReference>
<name>E4UVN7_ARTGP</name>
<accession>E4UVN7</accession>
<protein>
    <submittedName>
        <fullName evidence="1">Uncharacterized protein</fullName>
    </submittedName>
</protein>
<sequence length="127" mass="13858">MAATSALRSIIRVKQQSHISIVAFYTTQISSYAKYTAGSGGDLQLKHTYWLGNLFIKNMMLVQAGSSFVVAESSFQQFMRPGVLEVSSPFRSACYLLVFAAFIDCVSVSMAYQPGHRKAGTGTIAFP</sequence>
<dbReference type="InParanoid" id="E4UVN7"/>
<evidence type="ECO:0000313" key="2">
    <source>
        <dbReference type="Proteomes" id="UP000002669"/>
    </source>
</evidence>